<dbReference type="RefSeq" id="XP_002176054.2">
    <property type="nucleotide sequence ID" value="XM_002176018.2"/>
</dbReference>
<name>B6K8A7_SCHJY</name>
<protein>
    <submittedName>
        <fullName evidence="1">Uncharacterized protein</fullName>
    </submittedName>
</protein>
<dbReference type="VEuPathDB" id="FungiDB:SJAG_04985"/>
<reference evidence="1 2" key="1">
    <citation type="journal article" date="2011" name="Science">
        <title>Comparative functional genomics of the fission yeasts.</title>
        <authorList>
            <person name="Rhind N."/>
            <person name="Chen Z."/>
            <person name="Yassour M."/>
            <person name="Thompson D.A."/>
            <person name="Haas B.J."/>
            <person name="Habib N."/>
            <person name="Wapinski I."/>
            <person name="Roy S."/>
            <person name="Lin M.F."/>
            <person name="Heiman D.I."/>
            <person name="Young S.K."/>
            <person name="Furuya K."/>
            <person name="Guo Y."/>
            <person name="Pidoux A."/>
            <person name="Chen H.M."/>
            <person name="Robbertse B."/>
            <person name="Goldberg J.M."/>
            <person name="Aoki K."/>
            <person name="Bayne E.H."/>
            <person name="Berlin A.M."/>
            <person name="Desjardins C.A."/>
            <person name="Dobbs E."/>
            <person name="Dukaj L."/>
            <person name="Fan L."/>
            <person name="FitzGerald M.G."/>
            <person name="French C."/>
            <person name="Gujja S."/>
            <person name="Hansen K."/>
            <person name="Keifenheim D."/>
            <person name="Levin J.Z."/>
            <person name="Mosher R.A."/>
            <person name="Mueller C.A."/>
            <person name="Pfiffner J."/>
            <person name="Priest M."/>
            <person name="Russ C."/>
            <person name="Smialowska A."/>
            <person name="Swoboda P."/>
            <person name="Sykes S.M."/>
            <person name="Vaughn M."/>
            <person name="Vengrova S."/>
            <person name="Yoder R."/>
            <person name="Zeng Q."/>
            <person name="Allshire R."/>
            <person name="Baulcombe D."/>
            <person name="Birren B.W."/>
            <person name="Brown W."/>
            <person name="Ekwall K."/>
            <person name="Kellis M."/>
            <person name="Leatherwood J."/>
            <person name="Levin H."/>
            <person name="Margalit H."/>
            <person name="Martienssen R."/>
            <person name="Nieduszynski C.A."/>
            <person name="Spatafora J.W."/>
            <person name="Friedman N."/>
            <person name="Dalgaard J.Z."/>
            <person name="Baumann P."/>
            <person name="Niki H."/>
            <person name="Regev A."/>
            <person name="Nusbaum C."/>
        </authorList>
    </citation>
    <scope>NUCLEOTIDE SEQUENCE [LARGE SCALE GENOMIC DNA]</scope>
    <source>
        <strain evidence="2">yFS275 / FY16936</strain>
    </source>
</reference>
<evidence type="ECO:0000313" key="2">
    <source>
        <dbReference type="Proteomes" id="UP000001744"/>
    </source>
</evidence>
<dbReference type="HOGENOM" id="CLU_614172_0_0_1"/>
<gene>
    <name evidence="1" type="ORF">SJAG_04985</name>
</gene>
<dbReference type="AlphaFoldDB" id="B6K8A7"/>
<dbReference type="JaponicusDB" id="SJAG_04985"/>
<evidence type="ECO:0000313" key="1">
    <source>
        <dbReference type="EMBL" id="EEB09761.2"/>
    </source>
</evidence>
<organism evidence="1 2">
    <name type="scientific">Schizosaccharomyces japonicus (strain yFS275 / FY16936)</name>
    <name type="common">Fission yeast</name>
    <dbReference type="NCBI Taxonomy" id="402676"/>
    <lineage>
        <taxon>Eukaryota</taxon>
        <taxon>Fungi</taxon>
        <taxon>Dikarya</taxon>
        <taxon>Ascomycota</taxon>
        <taxon>Taphrinomycotina</taxon>
        <taxon>Schizosaccharomycetes</taxon>
        <taxon>Schizosaccharomycetales</taxon>
        <taxon>Schizosaccharomycetaceae</taxon>
        <taxon>Schizosaccharomyces</taxon>
    </lineage>
</organism>
<dbReference type="GeneID" id="7047467"/>
<dbReference type="EMBL" id="KE651167">
    <property type="protein sequence ID" value="EEB09761.2"/>
    <property type="molecule type" value="Genomic_DNA"/>
</dbReference>
<accession>B6K8A7</accession>
<sequence length="446" mass="52081">MKKMKITELFKQVLGTNQDATLNESQLREDHLCEKNENFKEAEVIHDLKTLTEETVSHLSEWSKFLKKITDSKTSDMPISLKSSRKLEDFQQRLRNMYGISTGALISGDFKNPQNFLKAYELCIGILKLCLVDPLRNYPAFRYISLFSFKFYIGLPDSLRILTRTFIESSTLAFYRLLNSEDDRKKLLDILFPSKSRLASLFPKDDVYHWTALHNAIKRRRSKIERENRKPMLKQQEFRRTFQRAVWLLSQHKLNFHPPILKIEKPINVKPIPNGTVGTTTDLKDRIIETSNSSYSEDESSSKKDAELFETILLKEEADKKVSAKHADSESDLSTNSSDDILLAHECNLPKTKKPRIQHPSPITESVHHFWNNLEDLELFRMITLFRDSWFDITEYQKEIGGPLLHFTSDQIAQRALFIYEIFCYGGRLNELLSYSQNWEFIHPST</sequence>
<dbReference type="Proteomes" id="UP000001744">
    <property type="component" value="Unassembled WGS sequence"/>
</dbReference>
<keyword evidence="2" id="KW-1185">Reference proteome</keyword>
<proteinExistence type="predicted"/>